<evidence type="ECO:0000256" key="4">
    <source>
        <dbReference type="ARBA" id="ARBA00022833"/>
    </source>
</evidence>
<feature type="domain" description="C2H2-type" evidence="7">
    <location>
        <begin position="137"/>
        <end position="165"/>
    </location>
</feature>
<dbReference type="Gene3D" id="3.30.160.60">
    <property type="entry name" value="Classic Zinc Finger"/>
    <property type="match status" value="2"/>
</dbReference>
<keyword evidence="3 5" id="KW-0863">Zinc-finger</keyword>
<feature type="domain" description="C2H2-type" evidence="7">
    <location>
        <begin position="821"/>
        <end position="849"/>
    </location>
</feature>
<evidence type="ECO:0000256" key="2">
    <source>
        <dbReference type="ARBA" id="ARBA00022737"/>
    </source>
</evidence>
<evidence type="ECO:0000259" key="7">
    <source>
        <dbReference type="PROSITE" id="PS50157"/>
    </source>
</evidence>
<dbReference type="Proteomes" id="UP000694924">
    <property type="component" value="Unplaced"/>
</dbReference>
<dbReference type="PANTHER" id="PTHR24379">
    <property type="entry name" value="KRAB AND ZINC FINGER DOMAIN-CONTAINING"/>
    <property type="match status" value="1"/>
</dbReference>
<evidence type="ECO:0000256" key="5">
    <source>
        <dbReference type="PROSITE-ProRule" id="PRU00042"/>
    </source>
</evidence>
<dbReference type="RefSeq" id="XP_015173148.1">
    <property type="nucleotide sequence ID" value="XM_015317662.1"/>
</dbReference>
<evidence type="ECO:0000256" key="3">
    <source>
        <dbReference type="ARBA" id="ARBA00022771"/>
    </source>
</evidence>
<feature type="compositionally biased region" description="Basic and acidic residues" evidence="6">
    <location>
        <begin position="15"/>
        <end position="26"/>
    </location>
</feature>
<feature type="compositionally biased region" description="Basic residues" evidence="6">
    <location>
        <begin position="412"/>
        <end position="422"/>
    </location>
</feature>
<proteinExistence type="predicted"/>
<feature type="compositionally biased region" description="Low complexity" evidence="6">
    <location>
        <begin position="401"/>
        <end position="411"/>
    </location>
</feature>
<protein>
    <submittedName>
        <fullName evidence="9">Uncharacterized protein LOC107064684</fullName>
    </submittedName>
</protein>
<feature type="domain" description="C2H2-type" evidence="7">
    <location>
        <begin position="769"/>
        <end position="792"/>
    </location>
</feature>
<keyword evidence="8" id="KW-1185">Reference proteome</keyword>
<dbReference type="PROSITE" id="PS00028">
    <property type="entry name" value="ZINC_FINGER_C2H2_1"/>
    <property type="match status" value="3"/>
</dbReference>
<dbReference type="SMART" id="SM00355">
    <property type="entry name" value="ZnF_C2H2"/>
    <property type="match status" value="12"/>
</dbReference>
<evidence type="ECO:0000313" key="9">
    <source>
        <dbReference type="RefSeq" id="XP_015173148.1"/>
    </source>
</evidence>
<dbReference type="InterPro" id="IPR013087">
    <property type="entry name" value="Znf_C2H2_type"/>
</dbReference>
<accession>A0ABM1HYW1</accession>
<evidence type="ECO:0000256" key="1">
    <source>
        <dbReference type="ARBA" id="ARBA00022723"/>
    </source>
</evidence>
<gene>
    <name evidence="9" type="primary">LOC107064684</name>
</gene>
<feature type="region of interest" description="Disordered" evidence="6">
    <location>
        <begin position="395"/>
        <end position="423"/>
    </location>
</feature>
<evidence type="ECO:0000256" key="6">
    <source>
        <dbReference type="SAM" id="MobiDB-lite"/>
    </source>
</evidence>
<sequence>MFGEGAMWDDYGNNNEDKSKEEQPERLVVDVDIPMLKVEPLSPTASDSYESPQSPLSLPIVTPLKLKDPIILLEKCDKIWKTLQLIKNVQSNGSEMITSSMSSTIKDPRITYEPILGNNNSALPNFKFSVKSTKKLYHCNICGKEYSENRSLRSHSQRIHGIYIPPKRIHNKPKLKEIGSENITSDLTTKVTSIKVNENNFEEKKNNVSDKDMTLTTYDTYRVKCPLCKRSITSLRKHLTEYHKIGCPGLVIKELENNAIESSNLNLQNLTKAMINTIALSENSENDNNKMMLEAVNPNEVKSTEIETSNGKNDSQNLQSKKMSKFLCDICYGVYASSSFSKHRRIHRKRGETKDNFDIFNCRYVNSPLSNKRILMSTALQNQEKSKMDLLNSIANDNLQNPKSNANNKNNNTRRRRRRKVSKNNLGRSCICGRTFRNYHTLMLHKNSCKLRDNSETDSITEDNLDRDSPSGINIKIKKKNNSYEIVNKEISDENKSKDSGHSHDRSHTLSDISKLFLGRDSKISQEKHSLDVLESFKYSKDHNILKIEMINENLDINIEENSHDPLDNDRKENKQIKEEEIHISEIQEGKGNVEVVPTYLCEAIMSEQSETTDDSSNILKAKKRSISADNTDNLIKPKKPKLICITRNISILKRRKENLMKYNSQKLICNIPSYVNTICPCGIIFSTMNNCNAHIAKCHPLFLRCGFCTERFNTISEYNNHRCNVEEGKMLTELQMDMSCPFCHINVKNRNEFNLHIKAQHFDPELSYQCYECTKKFASSIACQKHFQKVHGKCLCNVCGKKLTAAAKLRHEGYHYGLGFPCHICKKTHSTRKYLRSHKRNIHGDTQTLITCYICLKGVKKKLFNQHLYAHTTITWCKLCKKVCSNARILEHHIISSHKGKYPWIKCNFCTRKFSNRRFLETHLKREKCKCDYLQIRKKIKRNPKDHHLLHS</sequence>
<dbReference type="PANTHER" id="PTHR24379:SF127">
    <property type="entry name" value="BLOODY FINGERS-RELATED"/>
    <property type="match status" value="1"/>
</dbReference>
<name>A0ABM1HYW1_POLDO</name>
<feature type="region of interest" description="Disordered" evidence="6">
    <location>
        <begin position="1"/>
        <end position="26"/>
    </location>
</feature>
<organism evidence="8 9">
    <name type="scientific">Polistes dominula</name>
    <name type="common">European paper wasp</name>
    <name type="synonym">Vespa dominula</name>
    <dbReference type="NCBI Taxonomy" id="743375"/>
    <lineage>
        <taxon>Eukaryota</taxon>
        <taxon>Metazoa</taxon>
        <taxon>Ecdysozoa</taxon>
        <taxon>Arthropoda</taxon>
        <taxon>Hexapoda</taxon>
        <taxon>Insecta</taxon>
        <taxon>Pterygota</taxon>
        <taxon>Neoptera</taxon>
        <taxon>Endopterygota</taxon>
        <taxon>Hymenoptera</taxon>
        <taxon>Apocrita</taxon>
        <taxon>Aculeata</taxon>
        <taxon>Vespoidea</taxon>
        <taxon>Vespidae</taxon>
        <taxon>Polistinae</taxon>
        <taxon>Polistini</taxon>
        <taxon>Polistes</taxon>
    </lineage>
</organism>
<keyword evidence="2" id="KW-0677">Repeat</keyword>
<dbReference type="GeneID" id="107064684"/>
<keyword evidence="1" id="KW-0479">Metal-binding</keyword>
<evidence type="ECO:0000313" key="8">
    <source>
        <dbReference type="Proteomes" id="UP000694924"/>
    </source>
</evidence>
<reference evidence="9" key="1">
    <citation type="submission" date="2025-08" db="UniProtKB">
        <authorList>
            <consortium name="RefSeq"/>
        </authorList>
    </citation>
    <scope>IDENTIFICATION</scope>
    <source>
        <tissue evidence="9">Whole body</tissue>
    </source>
</reference>
<dbReference type="PROSITE" id="PS50157">
    <property type="entry name" value="ZINC_FINGER_C2H2_2"/>
    <property type="match status" value="3"/>
</dbReference>
<keyword evidence="4" id="KW-0862">Zinc</keyword>